<name>A0A0X9IIC1_9BBAC</name>
<organism evidence="1">
    <name type="scientific">Cnaphalocrocis medinalis granulovirus</name>
    <dbReference type="NCBI Taxonomy" id="1750712"/>
    <lineage>
        <taxon>Viruses</taxon>
        <taxon>Viruses incertae sedis</taxon>
        <taxon>Naldaviricetes</taxon>
        <taxon>Lefavirales</taxon>
        <taxon>Baculoviridae</taxon>
        <taxon>Betabaculovirus</taxon>
        <taxon>Betabaculovirus cnamedinalis</taxon>
    </lineage>
</organism>
<protein>
    <submittedName>
        <fullName evidence="1">p49</fullName>
    </submittedName>
</protein>
<dbReference type="Pfam" id="PF04913">
    <property type="entry name" value="Baculo_Y142"/>
    <property type="match status" value="1"/>
</dbReference>
<reference evidence="2" key="3">
    <citation type="submission" date="2016-01" db="EMBL/GenBank/DDBJ databases">
        <authorList>
            <person name="McClelland M."/>
            <person name="Jain A."/>
            <person name="Saraogi P."/>
            <person name="Mendelson R."/>
            <person name="Westerman R."/>
            <person name="SanMiguel P."/>
            <person name="Csonka L."/>
        </authorList>
    </citation>
    <scope>NUCLEOTIDE SEQUENCE</scope>
    <source>
        <strain evidence="2">Enping</strain>
    </source>
</reference>
<evidence type="ECO:0000313" key="3">
    <source>
        <dbReference type="Proteomes" id="UP000202719"/>
    </source>
</evidence>
<dbReference type="GeneID" id="26855039"/>
<dbReference type="Proteomes" id="UP000202719">
    <property type="component" value="Segment"/>
</dbReference>
<evidence type="ECO:0000313" key="1">
    <source>
        <dbReference type="EMBL" id="ALN41950.1"/>
    </source>
</evidence>
<dbReference type="EMBL" id="KP658210">
    <property type="protein sequence ID" value="ALN41950.1"/>
    <property type="molecule type" value="Genomic_DNA"/>
</dbReference>
<accession>A0A0X9IIC1</accession>
<keyword evidence="3" id="KW-1185">Reference proteome</keyword>
<sequence length="462" mass="53991">MDINDEDLLPLVFIHMYFDLNKKDMIEDVVNYIGNNENTQTILDYLTEMKLKHMVGDATPDTFNYIMPQFKYVCSGDYQLEIIKVDYGNVYLQKGAVVYATNLFVPNITNAMNYILQSLPDLVKHNEGIASVGEKFYIVNGNEGVLFARPYLDWMGMKICNGTPKSDDNLYYRLYLVGENLTKSVIDKKLEYTPIKGSVLKNYHKGTPLSRFDNERYVLNEKRFTTNNCDIVFDAFEEEFDTKRARVHFVQRDYIYDATNYPLQLLQELQKNWVSHTALYKIINRFNTQNSLPDLNDALVIDRYGINNYRKMIVVNNQYVVMPYTNNAPSSDVEYLFVTKDILQFRHTLNAAYVPVLGVVILAKHVFFGARQVLDFEPHQDLTTFVKRKIQINDGDIYYHVAGTYFLEETFFTVNSVPIYILVRVEDNLIIRHNLITNSRKLQNLKHSWVFNTITSLFVRKY</sequence>
<proteinExistence type="predicted"/>
<dbReference type="KEGG" id="vg:26855039"/>
<dbReference type="InterPro" id="IPR006997">
    <property type="entry name" value="Baculo_Y142"/>
</dbReference>
<reference evidence="1" key="2">
    <citation type="journal article" date="2016" name="PLoS ONE">
        <title>Genome of Cnaphalocrocis medinalis Granulovirus, the First Crambidae-Infecting Betabaculovirus Isolated from Rice Leaffolder to Sequenced.</title>
        <authorList>
            <person name="Han G."/>
            <person name="Xu J."/>
            <person name="Liu Q."/>
            <person name="Li C."/>
            <person name="Xu H."/>
            <person name="Lu Z."/>
        </authorList>
    </citation>
    <scope>NUCLEOTIDE SEQUENCE</scope>
</reference>
<reference evidence="2 3" key="1">
    <citation type="journal article" date="2015" name="Virol. Sin.">
        <title>Genome sequencing and analysis of a granulovirus isolated from the Asiatic rice leafroller, Cnaphalocrocis medinalis.</title>
        <authorList>
            <person name="Zhang S."/>
            <person name="Zhu Z."/>
            <person name="Sun S."/>
            <person name="Chen Q."/>
            <person name="Deng F."/>
            <person name="Yang K."/>
        </authorList>
    </citation>
    <scope>NUCLEOTIDE SEQUENCE [LARGE SCALE GENOMIC DNA]</scope>
    <source>
        <strain evidence="2 3">Enping</strain>
    </source>
</reference>
<dbReference type="RefSeq" id="YP_009229931.1">
    <property type="nucleotide sequence ID" value="NC_029304.2"/>
</dbReference>
<dbReference type="EMBL" id="KU593505">
    <property type="protein sequence ID" value="AMF83764.1"/>
    <property type="molecule type" value="Genomic_DNA"/>
</dbReference>
<dbReference type="OrthoDB" id="4896at10239"/>
<evidence type="ECO:0000313" key="2">
    <source>
        <dbReference type="EMBL" id="AMF83764.1"/>
    </source>
</evidence>